<evidence type="ECO:0000313" key="3">
    <source>
        <dbReference type="Proteomes" id="UP000031408"/>
    </source>
</evidence>
<dbReference type="OrthoDB" id="2582440at2"/>
<reference evidence="2 3" key="1">
    <citation type="submission" date="2014-11" db="EMBL/GenBank/DDBJ databases">
        <title>Genome sequence of Flavihumibacter solisilvae 3-3.</title>
        <authorList>
            <person name="Zhou G."/>
            <person name="Li M."/>
            <person name="Wang G."/>
        </authorList>
    </citation>
    <scope>NUCLEOTIDE SEQUENCE [LARGE SCALE GENOMIC DNA]</scope>
    <source>
        <strain evidence="2 3">3-3</strain>
    </source>
</reference>
<keyword evidence="3" id="KW-1185">Reference proteome</keyword>
<protein>
    <recommendedName>
        <fullName evidence="4">Secretion system C-terminal sorting domain-containing protein</fullName>
    </recommendedName>
</protein>
<dbReference type="Gene3D" id="2.60.120.260">
    <property type="entry name" value="Galactose-binding domain-like"/>
    <property type="match status" value="1"/>
</dbReference>
<evidence type="ECO:0000313" key="2">
    <source>
        <dbReference type="EMBL" id="KIC95262.1"/>
    </source>
</evidence>
<evidence type="ECO:0008006" key="4">
    <source>
        <dbReference type="Google" id="ProtNLM"/>
    </source>
</evidence>
<proteinExistence type="predicted"/>
<evidence type="ECO:0000256" key="1">
    <source>
        <dbReference type="SAM" id="MobiDB-lite"/>
    </source>
</evidence>
<sequence>MATVRAQVPAQVTNGYSYVNVSKRTVGGPVEPGDTLEIRYSVHIRWKGTENSYASNIYQMRYYDDLPTNTTMITGSKALQVITNEGVAFREYSSNAGDDAGTYLASPLPGQYRIRINLGSSGVGNVTNNAQTTLTGGGSVNVNTQAAGNTPKWYSGHLFSTAFRVKVTGAVGSIIELGNARFFYALSSNAKYSENLNLGVSNFYIQISRPQPLCSNKSGTNFADEFSGTFGNGTSLGRSTALQFPIPGFNYISNPNYNSAVDDGMYAVTKNTSPRQASGNANATVKRDPNCSSISPPTTTANNCNNRMFSSWDIIGDHTGTNDAAGNLPPANGVNGGYMLLVNSNYVTGEAYRQSITGLCPNTTYEFSAWVRNVCTYCSWDANLTRQNGNGVLPNLTFVLDGIDRYSTGEIAYGGWVKKGFTFTTGATQNAVVFSIRNNAQGGGGNDWVMDDITVSTCSPNLTMKPYGNASVCFGNPVDFEADVRTFFNNYTSWRWERSLDGGATWSNHSSGTVPQSDLIDSSGTYKYTVPAVNFLGDSGAHGNIVRLRIATTLDNLNNNSCSFLDSKSVVIYVNNCQWVLSTDITSFRARNINSGVNLNWDAVNETEGIMYVIEKSTDQLNWKQVAEVSAIVAGGQNSYADLDAGQVYKTTYYRIKMVHLDKTKYTHQVTVQPFASVLGSLALKPLQNPFTSQLSFEIISPENGDAELELSDMLGKGVKKIALKVHKGNSNHVIANTTLLSAGTYVLTLKMKGEVIQKKVIKMNK</sequence>
<dbReference type="InterPro" id="IPR013783">
    <property type="entry name" value="Ig-like_fold"/>
</dbReference>
<dbReference type="NCBIfam" id="TIGR04183">
    <property type="entry name" value="Por_Secre_tail"/>
    <property type="match status" value="1"/>
</dbReference>
<dbReference type="Proteomes" id="UP000031408">
    <property type="component" value="Unassembled WGS sequence"/>
</dbReference>
<dbReference type="EMBL" id="JSVC01000007">
    <property type="protein sequence ID" value="KIC95262.1"/>
    <property type="molecule type" value="Genomic_DNA"/>
</dbReference>
<gene>
    <name evidence="2" type="ORF">OI18_06475</name>
</gene>
<comment type="caution">
    <text evidence="2">The sequence shown here is derived from an EMBL/GenBank/DDBJ whole genome shotgun (WGS) entry which is preliminary data.</text>
</comment>
<name>A0A0C1L577_9BACT</name>
<dbReference type="STRING" id="1349421.OI18_06475"/>
<dbReference type="AlphaFoldDB" id="A0A0C1L577"/>
<feature type="compositionally biased region" description="Polar residues" evidence="1">
    <location>
        <begin position="273"/>
        <end position="283"/>
    </location>
</feature>
<accession>A0A0C1L577</accession>
<feature type="region of interest" description="Disordered" evidence="1">
    <location>
        <begin position="273"/>
        <end position="297"/>
    </location>
</feature>
<dbReference type="Gene3D" id="2.60.40.10">
    <property type="entry name" value="Immunoglobulins"/>
    <property type="match status" value="1"/>
</dbReference>
<dbReference type="RefSeq" id="WP_160290199.1">
    <property type="nucleotide sequence ID" value="NZ_JSVC01000007.1"/>
</dbReference>
<organism evidence="2 3">
    <name type="scientific">Flavihumibacter solisilvae</name>
    <dbReference type="NCBI Taxonomy" id="1349421"/>
    <lineage>
        <taxon>Bacteria</taxon>
        <taxon>Pseudomonadati</taxon>
        <taxon>Bacteroidota</taxon>
        <taxon>Chitinophagia</taxon>
        <taxon>Chitinophagales</taxon>
        <taxon>Chitinophagaceae</taxon>
        <taxon>Flavihumibacter</taxon>
    </lineage>
</organism>
<dbReference type="InterPro" id="IPR026444">
    <property type="entry name" value="Secre_tail"/>
</dbReference>